<evidence type="ECO:0000256" key="3">
    <source>
        <dbReference type="ARBA" id="ARBA00022676"/>
    </source>
</evidence>
<dbReference type="PANTHER" id="PTHR33908:SF3">
    <property type="entry name" value="UNDECAPRENYL PHOSPHATE-ALPHA-4-AMINO-4-DEOXY-L-ARABINOSE ARABINOSYL TRANSFERASE"/>
    <property type="match status" value="1"/>
</dbReference>
<feature type="chain" id="PRO_5002536523" evidence="9">
    <location>
        <begin position="24"/>
        <end position="528"/>
    </location>
</feature>
<dbReference type="STRING" id="1618443.UV73_C0001G0158"/>
<dbReference type="EMBL" id="LCFP01000001">
    <property type="protein sequence ID" value="KKS98637.1"/>
    <property type="molecule type" value="Genomic_DNA"/>
</dbReference>
<evidence type="ECO:0000313" key="12">
    <source>
        <dbReference type="Proteomes" id="UP000034894"/>
    </source>
</evidence>
<keyword evidence="5 8" id="KW-0812">Transmembrane</keyword>
<feature type="signal peptide" evidence="9">
    <location>
        <begin position="1"/>
        <end position="23"/>
    </location>
</feature>
<keyword evidence="9" id="KW-0732">Signal</keyword>
<proteinExistence type="predicted"/>
<keyword evidence="7 8" id="KW-0472">Membrane</keyword>
<keyword evidence="4 11" id="KW-0808">Transferase</keyword>
<feature type="transmembrane region" description="Helical" evidence="8">
    <location>
        <begin position="86"/>
        <end position="107"/>
    </location>
</feature>
<evidence type="ECO:0000256" key="8">
    <source>
        <dbReference type="SAM" id="Phobius"/>
    </source>
</evidence>
<dbReference type="InterPro" id="IPR038731">
    <property type="entry name" value="RgtA/B/C-like"/>
</dbReference>
<evidence type="ECO:0000256" key="2">
    <source>
        <dbReference type="ARBA" id="ARBA00022475"/>
    </source>
</evidence>
<feature type="transmembrane region" description="Helical" evidence="8">
    <location>
        <begin position="386"/>
        <end position="405"/>
    </location>
</feature>
<name>A0A0G1DM67_9BACT</name>
<gene>
    <name evidence="11" type="ORF">UV73_C0001G0158</name>
</gene>
<evidence type="ECO:0000256" key="4">
    <source>
        <dbReference type="ARBA" id="ARBA00022679"/>
    </source>
</evidence>
<comment type="caution">
    <text evidence="11">The sequence shown here is derived from an EMBL/GenBank/DDBJ whole genome shotgun (WGS) entry which is preliminary data.</text>
</comment>
<dbReference type="Proteomes" id="UP000034894">
    <property type="component" value="Unassembled WGS sequence"/>
</dbReference>
<keyword evidence="6 8" id="KW-1133">Transmembrane helix</keyword>
<dbReference type="GO" id="GO:0010041">
    <property type="term" value="P:response to iron(III) ion"/>
    <property type="evidence" value="ECO:0007669"/>
    <property type="project" value="TreeGrafter"/>
</dbReference>
<keyword evidence="2" id="KW-1003">Cell membrane</keyword>
<evidence type="ECO:0000256" key="1">
    <source>
        <dbReference type="ARBA" id="ARBA00004651"/>
    </source>
</evidence>
<keyword evidence="3" id="KW-0328">Glycosyltransferase</keyword>
<feature type="transmembrane region" description="Helical" evidence="8">
    <location>
        <begin position="186"/>
        <end position="202"/>
    </location>
</feature>
<sequence length="528" mass="61249">MNRKLLLSAVLLLAFCLRFYALGSNPPALDWDEAALGYNAYSLLKTGRDEYAIRFPLSIKSFNDYKPPLYTYISILPVAAFGLNEFSVRFTSAFFGLLTVAAVYLLLRRLFRHQSAKLDLLAALFLAVSPWHLQFSRVAFEANLALFFLIWGIFLLTASNRRLKFYLFSAVSLALSMYAYHSPRLIVPLLLAGILWIYRSKFRDNLKQTAVFLVVFLLSVLPIAVQLQKSTSARFSSVSVVNPDEKLGESIKDIEFDQEKGIPLGRLFHNRRLVYFREILGGYLDHFNFDFLFLTGDPPGRHHASGMGMLYLWELPFILAGIFLVIARLKEKKSWQLFAWWFLAAPVASALTSGTPHAVRALFYLPLYQILSATGLLNLRKSFRFLVIPLFTFSFFYYLHLYYVITPFEYSDWWQYGYKESILTARQIEDRVDKVVVTYRYDQPYIFYLFYNLIDPGQYQEISRNLEIKRSERVIGKYEFRNIDWSKDKELTKTLFVSAPGEIPEDDGELIKEINFLNGQPAFRLVLR</sequence>
<dbReference type="GO" id="GO:0009103">
    <property type="term" value="P:lipopolysaccharide biosynthetic process"/>
    <property type="evidence" value="ECO:0007669"/>
    <property type="project" value="UniProtKB-ARBA"/>
</dbReference>
<feature type="transmembrane region" description="Helical" evidence="8">
    <location>
        <begin position="308"/>
        <end position="326"/>
    </location>
</feature>
<comment type="subcellular location">
    <subcellularLocation>
        <location evidence="1">Cell membrane</location>
        <topology evidence="1">Multi-pass membrane protein</topology>
    </subcellularLocation>
</comment>
<dbReference type="Pfam" id="PF13231">
    <property type="entry name" value="PMT_2"/>
    <property type="match status" value="1"/>
</dbReference>
<evidence type="ECO:0000313" key="11">
    <source>
        <dbReference type="EMBL" id="KKS98637.1"/>
    </source>
</evidence>
<dbReference type="GO" id="GO:0005886">
    <property type="term" value="C:plasma membrane"/>
    <property type="evidence" value="ECO:0007669"/>
    <property type="project" value="UniProtKB-SubCell"/>
</dbReference>
<feature type="transmembrane region" description="Helical" evidence="8">
    <location>
        <begin position="338"/>
        <end position="355"/>
    </location>
</feature>
<feature type="transmembrane region" description="Helical" evidence="8">
    <location>
        <begin position="139"/>
        <end position="156"/>
    </location>
</feature>
<evidence type="ECO:0000256" key="6">
    <source>
        <dbReference type="ARBA" id="ARBA00022989"/>
    </source>
</evidence>
<protein>
    <submittedName>
        <fullName evidence="11">PMT family glycosyltransferase, 4-amino-4-deoxy-L-arabinose transferase</fullName>
    </submittedName>
</protein>
<evidence type="ECO:0000256" key="7">
    <source>
        <dbReference type="ARBA" id="ARBA00023136"/>
    </source>
</evidence>
<reference evidence="11 12" key="1">
    <citation type="journal article" date="2015" name="Nature">
        <title>rRNA introns, odd ribosomes, and small enigmatic genomes across a large radiation of phyla.</title>
        <authorList>
            <person name="Brown C.T."/>
            <person name="Hug L.A."/>
            <person name="Thomas B.C."/>
            <person name="Sharon I."/>
            <person name="Castelle C.J."/>
            <person name="Singh A."/>
            <person name="Wilkins M.J."/>
            <person name="Williams K.H."/>
            <person name="Banfield J.F."/>
        </authorList>
    </citation>
    <scope>NUCLEOTIDE SEQUENCE [LARGE SCALE GENOMIC DNA]</scope>
</reference>
<dbReference type="PANTHER" id="PTHR33908">
    <property type="entry name" value="MANNOSYLTRANSFERASE YKCB-RELATED"/>
    <property type="match status" value="1"/>
</dbReference>
<dbReference type="InterPro" id="IPR050297">
    <property type="entry name" value="LipidA_mod_glycosyltrf_83"/>
</dbReference>
<evidence type="ECO:0000256" key="9">
    <source>
        <dbReference type="SAM" id="SignalP"/>
    </source>
</evidence>
<evidence type="ECO:0000259" key="10">
    <source>
        <dbReference type="Pfam" id="PF13231"/>
    </source>
</evidence>
<dbReference type="AlphaFoldDB" id="A0A0G1DM67"/>
<feature type="domain" description="Glycosyltransferase RgtA/B/C/D-like" evidence="10">
    <location>
        <begin position="66"/>
        <end position="219"/>
    </location>
</feature>
<feature type="transmembrane region" description="Helical" evidence="8">
    <location>
        <begin position="209"/>
        <end position="227"/>
    </location>
</feature>
<dbReference type="GO" id="GO:0016763">
    <property type="term" value="F:pentosyltransferase activity"/>
    <property type="evidence" value="ECO:0007669"/>
    <property type="project" value="TreeGrafter"/>
</dbReference>
<evidence type="ECO:0000256" key="5">
    <source>
        <dbReference type="ARBA" id="ARBA00022692"/>
    </source>
</evidence>
<organism evidence="11 12">
    <name type="scientific">Candidatus Gottesmanbacteria bacterium GW2011_GWA2_43_14</name>
    <dbReference type="NCBI Taxonomy" id="1618443"/>
    <lineage>
        <taxon>Bacteria</taxon>
        <taxon>Candidatus Gottesmaniibacteriota</taxon>
    </lineage>
</organism>
<accession>A0A0G1DM67</accession>